<evidence type="ECO:0000256" key="1">
    <source>
        <dbReference type="SAM" id="Phobius"/>
    </source>
</evidence>
<reference evidence="2" key="2">
    <citation type="journal article" date="2015" name="Data Brief">
        <title>Shoot transcriptome of the giant reed, Arundo donax.</title>
        <authorList>
            <person name="Barrero R.A."/>
            <person name="Guerrero F.D."/>
            <person name="Moolhuijzen P."/>
            <person name="Goolsby J.A."/>
            <person name="Tidwell J."/>
            <person name="Bellgard S.E."/>
            <person name="Bellgard M.I."/>
        </authorList>
    </citation>
    <scope>NUCLEOTIDE SEQUENCE</scope>
    <source>
        <tissue evidence="2">Shoot tissue taken approximately 20 cm above the soil surface</tissue>
    </source>
</reference>
<organism evidence="2">
    <name type="scientific">Arundo donax</name>
    <name type="common">Giant reed</name>
    <name type="synonym">Donax arundinaceus</name>
    <dbReference type="NCBI Taxonomy" id="35708"/>
    <lineage>
        <taxon>Eukaryota</taxon>
        <taxon>Viridiplantae</taxon>
        <taxon>Streptophyta</taxon>
        <taxon>Embryophyta</taxon>
        <taxon>Tracheophyta</taxon>
        <taxon>Spermatophyta</taxon>
        <taxon>Magnoliopsida</taxon>
        <taxon>Liliopsida</taxon>
        <taxon>Poales</taxon>
        <taxon>Poaceae</taxon>
        <taxon>PACMAD clade</taxon>
        <taxon>Arundinoideae</taxon>
        <taxon>Arundineae</taxon>
        <taxon>Arundo</taxon>
    </lineage>
</organism>
<keyword evidence="1" id="KW-1133">Transmembrane helix</keyword>
<protein>
    <submittedName>
        <fullName evidence="2">Uncharacterized protein</fullName>
    </submittedName>
</protein>
<accession>A0A0A9H1I4</accession>
<name>A0A0A9H1I4_ARUDO</name>
<dbReference type="EMBL" id="GBRH01168252">
    <property type="protein sequence ID" value="JAE29644.1"/>
    <property type="molecule type" value="Transcribed_RNA"/>
</dbReference>
<evidence type="ECO:0000313" key="2">
    <source>
        <dbReference type="EMBL" id="JAE29644.1"/>
    </source>
</evidence>
<proteinExistence type="predicted"/>
<keyword evidence="1" id="KW-0472">Membrane</keyword>
<feature type="transmembrane region" description="Helical" evidence="1">
    <location>
        <begin position="43"/>
        <end position="66"/>
    </location>
</feature>
<keyword evidence="1" id="KW-0812">Transmembrane</keyword>
<reference evidence="2" key="1">
    <citation type="submission" date="2014-09" db="EMBL/GenBank/DDBJ databases">
        <authorList>
            <person name="Magalhaes I.L.F."/>
            <person name="Oliveira U."/>
            <person name="Santos F.R."/>
            <person name="Vidigal T.H.D.A."/>
            <person name="Brescovit A.D."/>
            <person name="Santos A.J."/>
        </authorList>
    </citation>
    <scope>NUCLEOTIDE SEQUENCE</scope>
    <source>
        <tissue evidence="2">Shoot tissue taken approximately 20 cm above the soil surface</tissue>
    </source>
</reference>
<sequence length="93" mass="10282">MNCVPLRSEKDPVLICKTAAIYLHLFQSPPGSSKDPIVVPPEICICVAFVSFCCLFLHLLLVASIFGSSYYSSDLGQFLTPSHLLSQINYILF</sequence>
<dbReference type="AlphaFoldDB" id="A0A0A9H1I4"/>